<keyword evidence="2" id="KW-0799">Topoisomerase</keyword>
<evidence type="ECO:0000256" key="2">
    <source>
        <dbReference type="RuleBase" id="RU362092"/>
    </source>
</evidence>
<evidence type="ECO:0000313" key="5">
    <source>
        <dbReference type="EMBL" id="CAI4007078.1"/>
    </source>
</evidence>
<dbReference type="EC" id="5.6.2.1" evidence="2"/>
<dbReference type="EMBL" id="CAMXCT020003965">
    <property type="protein sequence ID" value="CAL1160453.1"/>
    <property type="molecule type" value="Genomic_DNA"/>
</dbReference>
<protein>
    <recommendedName>
        <fullName evidence="2">DNA topoisomerase</fullName>
        <ecNumber evidence="2">5.6.2.1</ecNumber>
    </recommendedName>
</protein>
<accession>A0A9P1GBQ7</accession>
<dbReference type="GO" id="GO:0005634">
    <property type="term" value="C:nucleus"/>
    <property type="evidence" value="ECO:0007669"/>
    <property type="project" value="TreeGrafter"/>
</dbReference>
<feature type="non-terminal residue" evidence="5">
    <location>
        <position position="1"/>
    </location>
</feature>
<dbReference type="GO" id="GO:0006310">
    <property type="term" value="P:DNA recombination"/>
    <property type="evidence" value="ECO:0007669"/>
    <property type="project" value="TreeGrafter"/>
</dbReference>
<keyword evidence="7" id="KW-1185">Reference proteome</keyword>
<dbReference type="GO" id="GO:0003917">
    <property type="term" value="F:DNA topoisomerase type I (single strand cut, ATP-independent) activity"/>
    <property type="evidence" value="ECO:0007669"/>
    <property type="project" value="UniProtKB-EC"/>
</dbReference>
<dbReference type="InterPro" id="IPR013497">
    <property type="entry name" value="Topo_IA_cen"/>
</dbReference>
<dbReference type="PANTHER" id="PTHR11390">
    <property type="entry name" value="PROKARYOTIC DNA TOPOISOMERASE"/>
    <property type="match status" value="1"/>
</dbReference>
<dbReference type="GO" id="GO:0006281">
    <property type="term" value="P:DNA repair"/>
    <property type="evidence" value="ECO:0007669"/>
    <property type="project" value="TreeGrafter"/>
</dbReference>
<dbReference type="GO" id="GO:0006265">
    <property type="term" value="P:DNA topological change"/>
    <property type="evidence" value="ECO:0007669"/>
    <property type="project" value="InterPro"/>
</dbReference>
<dbReference type="GO" id="GO:0003677">
    <property type="term" value="F:DNA binding"/>
    <property type="evidence" value="ECO:0007669"/>
    <property type="project" value="UniProtKB-KW"/>
</dbReference>
<dbReference type="PROSITE" id="PS52039">
    <property type="entry name" value="TOPO_IA_2"/>
    <property type="match status" value="1"/>
</dbReference>
<comment type="caution">
    <text evidence="5">The sequence shown here is derived from an EMBL/GenBank/DDBJ whole genome shotgun (WGS) entry which is preliminary data.</text>
</comment>
<dbReference type="EMBL" id="CAMXCT010003965">
    <property type="protein sequence ID" value="CAI4007078.1"/>
    <property type="molecule type" value="Genomic_DNA"/>
</dbReference>
<keyword evidence="2" id="KW-0238">DNA-binding</keyword>
<dbReference type="InterPro" id="IPR013825">
    <property type="entry name" value="Topo_IA_cen_sub2"/>
</dbReference>
<dbReference type="InterPro" id="IPR023405">
    <property type="entry name" value="Topo_IA_core_domain"/>
</dbReference>
<keyword evidence="1 2" id="KW-0413">Isomerase</keyword>
<dbReference type="InterPro" id="IPR013824">
    <property type="entry name" value="Topo_IA_cen_sub1"/>
</dbReference>
<evidence type="ECO:0000313" key="6">
    <source>
        <dbReference type="EMBL" id="CAL4794390.1"/>
    </source>
</evidence>
<reference evidence="5" key="1">
    <citation type="submission" date="2022-10" db="EMBL/GenBank/DDBJ databases">
        <authorList>
            <person name="Chen Y."/>
            <person name="Dougan E. K."/>
            <person name="Chan C."/>
            <person name="Rhodes N."/>
            <person name="Thang M."/>
        </authorList>
    </citation>
    <scope>NUCLEOTIDE SEQUENCE</scope>
</reference>
<comment type="catalytic activity">
    <reaction evidence="2">
        <text>ATP-independent breakage of single-stranded DNA, followed by passage and rejoining.</text>
        <dbReference type="EC" id="5.6.2.1"/>
    </reaction>
</comment>
<dbReference type="InterPro" id="IPR000380">
    <property type="entry name" value="Topo_IA"/>
</dbReference>
<evidence type="ECO:0000313" key="7">
    <source>
        <dbReference type="Proteomes" id="UP001152797"/>
    </source>
</evidence>
<sequence>TLASEVPGMWETTHPSCHCGHRNGVRSMGSRSESTTTCANTSSWLSDVTLQRYEATLEVAGFRFQLLLRQRRDPDPGWLRAMPWRIGELSLDLTGLERLTALLRRLDGRPVAWRPTAAALRQRWTEAPKPLTEAELVELMDQHGIGTDASIPQHIQTIQDRRYVQLVDGQGQPIVATHRGGPQGPKGPKGQRAPKRAPGRFLVPTARGLALVRGLSTCDATLCEPEVRALIERECAMVATAELTSAEVLRRNVALFQGKFQRVAGAMNEVRSFFETAPNAQSGEAKNAAKVMAAGDGGSRDMINENHVMAMLFLLFRIVVF</sequence>
<dbReference type="EMBL" id="CAMXCT030003965">
    <property type="protein sequence ID" value="CAL4794390.1"/>
    <property type="molecule type" value="Genomic_DNA"/>
</dbReference>
<dbReference type="Gene3D" id="1.10.460.10">
    <property type="entry name" value="Topoisomerase I, domain 2"/>
    <property type="match status" value="2"/>
</dbReference>
<reference evidence="6 7" key="2">
    <citation type="submission" date="2024-05" db="EMBL/GenBank/DDBJ databases">
        <authorList>
            <person name="Chen Y."/>
            <person name="Shah S."/>
            <person name="Dougan E. K."/>
            <person name="Thang M."/>
            <person name="Chan C."/>
        </authorList>
    </citation>
    <scope>NUCLEOTIDE SEQUENCE [LARGE SCALE GENOMIC DNA]</scope>
</reference>
<feature type="domain" description="Topo IA-type catalytic" evidence="4">
    <location>
        <begin position="1"/>
        <end position="260"/>
    </location>
</feature>
<organism evidence="5">
    <name type="scientific">Cladocopium goreaui</name>
    <dbReference type="NCBI Taxonomy" id="2562237"/>
    <lineage>
        <taxon>Eukaryota</taxon>
        <taxon>Sar</taxon>
        <taxon>Alveolata</taxon>
        <taxon>Dinophyceae</taxon>
        <taxon>Suessiales</taxon>
        <taxon>Symbiodiniaceae</taxon>
        <taxon>Cladocopium</taxon>
    </lineage>
</organism>
<gene>
    <name evidence="5" type="ORF">C1SCF055_LOCUS32659</name>
</gene>
<dbReference type="OrthoDB" id="430051at2759"/>
<evidence type="ECO:0000259" key="4">
    <source>
        <dbReference type="PROSITE" id="PS52039"/>
    </source>
</evidence>
<dbReference type="AlphaFoldDB" id="A0A9P1GBQ7"/>
<dbReference type="Pfam" id="PF01131">
    <property type="entry name" value="Topoisom_bac"/>
    <property type="match status" value="1"/>
</dbReference>
<name>A0A9P1GBQ7_9DINO</name>
<dbReference type="SUPFAM" id="SSF56712">
    <property type="entry name" value="Prokaryotic type I DNA topoisomerase"/>
    <property type="match status" value="1"/>
</dbReference>
<evidence type="ECO:0000256" key="1">
    <source>
        <dbReference type="ARBA" id="ARBA00023235"/>
    </source>
</evidence>
<dbReference type="PANTHER" id="PTHR11390:SF21">
    <property type="entry name" value="DNA TOPOISOMERASE 3-ALPHA"/>
    <property type="match status" value="1"/>
</dbReference>
<evidence type="ECO:0000256" key="3">
    <source>
        <dbReference type="SAM" id="MobiDB-lite"/>
    </source>
</evidence>
<dbReference type="Gene3D" id="2.70.20.10">
    <property type="entry name" value="Topoisomerase I, domain 3"/>
    <property type="match status" value="1"/>
</dbReference>
<comment type="similarity">
    <text evidence="2">Belongs to the type IA topoisomerase family.</text>
</comment>
<comment type="function">
    <text evidence="2">Introduces a single-strand break via transesterification at a target site in duplex DNA. Releases the supercoiling and torsional tension of DNA introduced during the DNA replication and transcription by transiently cleaving and rejoining one strand of the DNA duplex. The scissile phosphodiester is attacked by the catalytic tyrosine of the enzyme, resulting in the formation of a DNA-(5'-phosphotyrosyl)-enzyme intermediate and the expulsion of a 3'-OH DNA strand.</text>
</comment>
<proteinExistence type="inferred from homology"/>
<dbReference type="Proteomes" id="UP001152797">
    <property type="component" value="Unassembled WGS sequence"/>
</dbReference>
<feature type="region of interest" description="Disordered" evidence="3">
    <location>
        <begin position="174"/>
        <end position="198"/>
    </location>
</feature>